<keyword evidence="3" id="KW-0547">Nucleotide-binding</keyword>
<dbReference type="Pfam" id="PF13175">
    <property type="entry name" value="AAA_15"/>
    <property type="match status" value="1"/>
</dbReference>
<feature type="domain" description="AbiJ-NTD3" evidence="2">
    <location>
        <begin position="17"/>
        <end position="150"/>
    </location>
</feature>
<protein>
    <submittedName>
        <fullName evidence="3">ATP-binding protein</fullName>
    </submittedName>
</protein>
<proteinExistence type="predicted"/>
<reference evidence="4" key="1">
    <citation type="submission" date="2018-11" db="EMBL/GenBank/DDBJ databases">
        <title>Chitinophaga lutea sp.nov., isolate from arsenic contaminated soil.</title>
        <authorList>
            <person name="Zong Y."/>
        </authorList>
    </citation>
    <scope>NUCLEOTIDE SEQUENCE [LARGE SCALE GENOMIC DNA]</scope>
    <source>
        <strain evidence="4">YLT18</strain>
    </source>
</reference>
<dbReference type="AlphaFoldDB" id="A0A3N4M7G7"/>
<organism evidence="3 4">
    <name type="scientific">Chitinophaga barathri</name>
    <dbReference type="NCBI Taxonomy" id="1647451"/>
    <lineage>
        <taxon>Bacteria</taxon>
        <taxon>Pseudomonadati</taxon>
        <taxon>Bacteroidota</taxon>
        <taxon>Chitinophagia</taxon>
        <taxon>Chitinophagales</taxon>
        <taxon>Chitinophagaceae</taxon>
        <taxon>Chitinophaga</taxon>
    </lineage>
</organism>
<accession>A0A3N4M7G7</accession>
<dbReference type="EMBL" id="RMBX01000011">
    <property type="protein sequence ID" value="RPD39434.1"/>
    <property type="molecule type" value="Genomic_DNA"/>
</dbReference>
<gene>
    <name evidence="3" type="ORF">EG028_20140</name>
</gene>
<name>A0A3N4M7G7_9BACT</name>
<evidence type="ECO:0000259" key="1">
    <source>
        <dbReference type="Pfam" id="PF13175"/>
    </source>
</evidence>
<dbReference type="GO" id="GO:0016887">
    <property type="term" value="F:ATP hydrolysis activity"/>
    <property type="evidence" value="ECO:0007669"/>
    <property type="project" value="InterPro"/>
</dbReference>
<comment type="caution">
    <text evidence="3">The sequence shown here is derived from an EMBL/GenBank/DDBJ whole genome shotgun (WGS) entry which is preliminary data.</text>
</comment>
<evidence type="ECO:0000259" key="2">
    <source>
        <dbReference type="Pfam" id="PF18860"/>
    </source>
</evidence>
<sequence>MTIFHYHVDSTIPMDQKVKYEIVEFILAQPEFHGPDGIMDYLTRIFPLRTMISLDSRFEDAYGDIRQHIVNNSDWTMNYLLYERLRILQESEDIFKRFLEVTVHPTIRKTRREIARYSRELNKILAHSGKALRITSLFEEMPVFELVDQAIQNMKLSEALNSDFRFYKEDFEQKEYPCFVLRKDNWNDYGYVTLMVLLYYDAHRTQATIGSVRIMKRWEEQTWEHLPEQFERLPLDFCSLGVTEDYYNRLKDLLTSRSTAFFYALRDAGMFPSISDLFYRTEIFRKSLIRENSNEELWRTIRYKFYNISVDEAFKFSFQFKPTDSTESVFLDFNFEYSKPIEHRVYALIGKNGTGKTKILSTIAQELANHDSTLIPKKPQFGKITSISYSFFDNFEIPKQHESFYYAYCGLKKDKKTLFEPEELDERFRDSAHKILENGLLDKWKKVLSNFIESTLVDEIFVPPSFFDDQTEHQYNPEAVRVLKDQLSSGQHILLYVLTELIAQIRENSLILYDEPETHLHPNAITELMNSILELVKEFNSFCIIGTHSPLVVQCIQSRNVFVLSRQPEQVYLHLLERESFGENLTVITEDIFGTKDIPKNHLTVLNDLKRGRSFEEVVALFEAENNGLSMNLNTHLYLKSLYK</sequence>
<dbReference type="PANTHER" id="PTHR43581:SF4">
    <property type="entry name" value="ATP_GTP PHOSPHATASE"/>
    <property type="match status" value="1"/>
</dbReference>
<evidence type="ECO:0000313" key="4">
    <source>
        <dbReference type="Proteomes" id="UP000279089"/>
    </source>
</evidence>
<dbReference type="InterPro" id="IPR041685">
    <property type="entry name" value="AAA_GajA/Old/RecF-like"/>
</dbReference>
<dbReference type="Pfam" id="PF18860">
    <property type="entry name" value="AbiJ_NTD3"/>
    <property type="match status" value="1"/>
</dbReference>
<feature type="domain" description="Endonuclease GajA/Old nuclease/RecF-like AAA" evidence="1">
    <location>
        <begin position="461"/>
        <end position="552"/>
    </location>
</feature>
<dbReference type="InterPro" id="IPR041427">
    <property type="entry name" value="AbiJ-NTD3"/>
</dbReference>
<keyword evidence="3" id="KW-0067">ATP-binding</keyword>
<dbReference type="GO" id="GO:0005524">
    <property type="term" value="F:ATP binding"/>
    <property type="evidence" value="ECO:0007669"/>
    <property type="project" value="UniProtKB-KW"/>
</dbReference>
<dbReference type="Gene3D" id="3.40.50.300">
    <property type="entry name" value="P-loop containing nucleotide triphosphate hydrolases"/>
    <property type="match status" value="1"/>
</dbReference>
<dbReference type="CDD" id="cd00267">
    <property type="entry name" value="ABC_ATPase"/>
    <property type="match status" value="1"/>
</dbReference>
<dbReference type="Proteomes" id="UP000279089">
    <property type="component" value="Unassembled WGS sequence"/>
</dbReference>
<dbReference type="PANTHER" id="PTHR43581">
    <property type="entry name" value="ATP/GTP PHOSPHATASE"/>
    <property type="match status" value="1"/>
</dbReference>
<dbReference type="InterPro" id="IPR051396">
    <property type="entry name" value="Bact_Antivir_Def_Nuclease"/>
</dbReference>
<dbReference type="SUPFAM" id="SSF52540">
    <property type="entry name" value="P-loop containing nucleoside triphosphate hydrolases"/>
    <property type="match status" value="1"/>
</dbReference>
<evidence type="ECO:0000313" key="3">
    <source>
        <dbReference type="EMBL" id="RPD39434.1"/>
    </source>
</evidence>
<keyword evidence="4" id="KW-1185">Reference proteome</keyword>
<dbReference type="InterPro" id="IPR027417">
    <property type="entry name" value="P-loop_NTPase"/>
</dbReference>